<evidence type="ECO:0000313" key="1">
    <source>
        <dbReference type="EMBL" id="GMN36419.1"/>
    </source>
</evidence>
<organism evidence="1 2">
    <name type="scientific">Ficus carica</name>
    <name type="common">Common fig</name>
    <dbReference type="NCBI Taxonomy" id="3494"/>
    <lineage>
        <taxon>Eukaryota</taxon>
        <taxon>Viridiplantae</taxon>
        <taxon>Streptophyta</taxon>
        <taxon>Embryophyta</taxon>
        <taxon>Tracheophyta</taxon>
        <taxon>Spermatophyta</taxon>
        <taxon>Magnoliopsida</taxon>
        <taxon>eudicotyledons</taxon>
        <taxon>Gunneridae</taxon>
        <taxon>Pentapetalae</taxon>
        <taxon>rosids</taxon>
        <taxon>fabids</taxon>
        <taxon>Rosales</taxon>
        <taxon>Moraceae</taxon>
        <taxon>Ficeae</taxon>
        <taxon>Ficus</taxon>
    </lineage>
</organism>
<proteinExistence type="predicted"/>
<dbReference type="EMBL" id="BTGU01000006">
    <property type="protein sequence ID" value="GMN36419.1"/>
    <property type="molecule type" value="Genomic_DNA"/>
</dbReference>
<evidence type="ECO:0000313" key="2">
    <source>
        <dbReference type="Proteomes" id="UP001187192"/>
    </source>
</evidence>
<keyword evidence="2" id="KW-1185">Reference proteome</keyword>
<accession>A0AA87ZGF9</accession>
<gene>
    <name evidence="1" type="ORF">TIFTF001_006003</name>
</gene>
<reference evidence="1" key="1">
    <citation type="submission" date="2023-07" db="EMBL/GenBank/DDBJ databases">
        <title>draft genome sequence of fig (Ficus carica).</title>
        <authorList>
            <person name="Takahashi T."/>
            <person name="Nishimura K."/>
        </authorList>
    </citation>
    <scope>NUCLEOTIDE SEQUENCE</scope>
</reference>
<sequence>MQKTKNAHSLNYEIRDEEWRSRSSELRDCNHPPKFVGGAPTLSLASSPSIVEDLRSLSRHHCRSLVVAVFAVTLEVAKAQKLATTIAVMSPRSSAAVAKSTSAVERDRERMGERARLKGGVKLKAHN</sequence>
<protein>
    <submittedName>
        <fullName evidence="1">Uncharacterized protein</fullName>
    </submittedName>
</protein>
<comment type="caution">
    <text evidence="1">The sequence shown here is derived from an EMBL/GenBank/DDBJ whole genome shotgun (WGS) entry which is preliminary data.</text>
</comment>
<dbReference type="Proteomes" id="UP001187192">
    <property type="component" value="Unassembled WGS sequence"/>
</dbReference>
<name>A0AA87ZGF9_FICCA</name>
<dbReference type="AlphaFoldDB" id="A0AA87ZGF9"/>